<organism evidence="2 3">
    <name type="scientific">Mariprofundus ferrooxydans PV-1</name>
    <dbReference type="NCBI Taxonomy" id="314345"/>
    <lineage>
        <taxon>Bacteria</taxon>
        <taxon>Pseudomonadati</taxon>
        <taxon>Pseudomonadota</taxon>
        <taxon>Candidatius Mariprofundia</taxon>
        <taxon>Mariprofundales</taxon>
        <taxon>Mariprofundaceae</taxon>
        <taxon>Mariprofundus</taxon>
    </lineage>
</organism>
<comment type="caution">
    <text evidence="2">The sequence shown here is derived from an EMBL/GenBank/DDBJ whole genome shotgun (WGS) entry which is preliminary data.</text>
</comment>
<protein>
    <submittedName>
        <fullName evidence="2">Uncharacterized protein</fullName>
    </submittedName>
</protein>
<dbReference type="OrthoDB" id="9835897at2"/>
<evidence type="ECO:0000256" key="1">
    <source>
        <dbReference type="SAM" id="SignalP"/>
    </source>
</evidence>
<keyword evidence="1" id="KW-0732">Signal</keyword>
<name>Q0F3F3_9PROT</name>
<accession>Q0F3F3</accession>
<gene>
    <name evidence="2" type="ORF">SPV1_04188</name>
</gene>
<dbReference type="AlphaFoldDB" id="Q0F3F3"/>
<reference evidence="2 3" key="1">
    <citation type="submission" date="2006-09" db="EMBL/GenBank/DDBJ databases">
        <authorList>
            <person name="Emerson D."/>
            <person name="Ferriera S."/>
            <person name="Johnson J."/>
            <person name="Kravitz S."/>
            <person name="Halpern A."/>
            <person name="Remington K."/>
            <person name="Beeson K."/>
            <person name="Tran B."/>
            <person name="Rogers Y.-H."/>
            <person name="Friedman R."/>
            <person name="Venter J.C."/>
        </authorList>
    </citation>
    <scope>NUCLEOTIDE SEQUENCE [LARGE SCALE GENOMIC DNA]</scope>
    <source>
        <strain evidence="2 3">PV-1</strain>
    </source>
</reference>
<proteinExistence type="predicted"/>
<dbReference type="InParanoid" id="Q0F3F3"/>
<feature type="chain" id="PRO_5004171456" evidence="1">
    <location>
        <begin position="29"/>
        <end position="150"/>
    </location>
</feature>
<evidence type="ECO:0000313" key="3">
    <source>
        <dbReference type="Proteomes" id="UP000005297"/>
    </source>
</evidence>
<dbReference type="STRING" id="314344.AL013_04290"/>
<dbReference type="HOGENOM" id="CLU_1738313_0_0_0"/>
<dbReference type="EMBL" id="AATS01000001">
    <property type="protein sequence ID" value="EAU55988.1"/>
    <property type="molecule type" value="Genomic_DNA"/>
</dbReference>
<dbReference type="Proteomes" id="UP000005297">
    <property type="component" value="Unassembled WGS sequence"/>
</dbReference>
<sequence length="150" mass="16756">MNAIRLANRYIRALSVAWLLLAATVAVAGEQAGQSEVATAAVQQLAKVHQAQSQADTVANVQVLEDRLKNTRAIGIFTKLAIRNDIMDLVDEIRAYRKQARLQSRLKEIRSSFDGLILKIMALLEDDPALSRDLYTNRELLWNSLLEVKA</sequence>
<feature type="signal peptide" evidence="1">
    <location>
        <begin position="1"/>
        <end position="28"/>
    </location>
</feature>
<keyword evidence="3" id="KW-1185">Reference proteome</keyword>
<evidence type="ECO:0000313" key="2">
    <source>
        <dbReference type="EMBL" id="EAU55988.1"/>
    </source>
</evidence>